<dbReference type="SUPFAM" id="SSF81301">
    <property type="entry name" value="Nucleotidyltransferase"/>
    <property type="match status" value="1"/>
</dbReference>
<dbReference type="GO" id="GO:0015969">
    <property type="term" value="P:guanosine tetraphosphate metabolic process"/>
    <property type="evidence" value="ECO:0007669"/>
    <property type="project" value="InterPro"/>
</dbReference>
<dbReference type="InterPro" id="IPR007685">
    <property type="entry name" value="RelA_SpoT"/>
</dbReference>
<reference evidence="2 3" key="1">
    <citation type="journal article" date="2016" name="Front. Microbiol.">
        <title>Single-Cell (Meta-)Genomics of a Dimorphic Candidatus Thiomargarita nelsonii Reveals Genomic Plasticity.</title>
        <authorList>
            <person name="Flood B.E."/>
            <person name="Fliss P."/>
            <person name="Jones D.S."/>
            <person name="Dick G.J."/>
            <person name="Jain S."/>
            <person name="Kaster A.K."/>
            <person name="Winkel M."/>
            <person name="Mussmann M."/>
            <person name="Bailey J."/>
        </authorList>
    </citation>
    <scope>NUCLEOTIDE SEQUENCE [LARGE SCALE GENOMIC DNA]</scope>
    <source>
        <strain evidence="2">Hydrate Ridge</strain>
    </source>
</reference>
<dbReference type="PANTHER" id="PTHR41773">
    <property type="entry name" value="GTP PYROPHOSPHATASE-RELATED"/>
    <property type="match status" value="1"/>
</dbReference>
<dbReference type="Pfam" id="PF04607">
    <property type="entry name" value="RelA_SpoT"/>
    <property type="match status" value="1"/>
</dbReference>
<dbReference type="Gene3D" id="1.10.287.860">
    <property type="entry name" value="Nucleotidyltransferase"/>
    <property type="match status" value="1"/>
</dbReference>
<dbReference type="PANTHER" id="PTHR41773:SF1">
    <property type="entry name" value="RELA_SPOT DOMAIN-CONTAINING PROTEIN"/>
    <property type="match status" value="1"/>
</dbReference>
<dbReference type="SMART" id="SM00954">
    <property type="entry name" value="RelA_SpoT"/>
    <property type="match status" value="1"/>
</dbReference>
<dbReference type="AlphaFoldDB" id="A0A0A6PC54"/>
<dbReference type="EMBL" id="JSZA02000229">
    <property type="protein sequence ID" value="KHD07834.1"/>
    <property type="molecule type" value="Genomic_DNA"/>
</dbReference>
<sequence>MKYTNELKKFLSEYERYEQQILKPTYDEIKKLFNRWENTEYWEKYTNHKGVATPSPIRMTLTRIKRPEKVVEKILGKAELFPEGLSSKSFHQMHDTIGARVIVYFSSQLPLIDRELRNLDLIKISDIDPPEAYLDSDLLERFGLPHIEQKHKESGYSSIHYTVRLKTSSVPEQDRPYFEIQVRTMAQELWSELEHMLSYKPENRTHFSAKRRFQILSREISVIDEHFNLLYEELIHNQAIASYQDSDLLTFENLPKVLMEVGIHCALTDLNPILKLLLSRGVNTIGELLKIATPRRLETIRNTYISSIGHAPHSVDFIAALATLKGAKTKEIEIGRIKSQIDYQQSERLAGSL</sequence>
<evidence type="ECO:0000313" key="3">
    <source>
        <dbReference type="Proteomes" id="UP000030428"/>
    </source>
</evidence>
<comment type="caution">
    <text evidence="2">The sequence shown here is derived from an EMBL/GenBank/DDBJ whole genome shotgun (WGS) entry which is preliminary data.</text>
</comment>
<dbReference type="Gene3D" id="3.30.460.10">
    <property type="entry name" value="Beta Polymerase, domain 2"/>
    <property type="match status" value="1"/>
</dbReference>
<accession>A0A0A6PC54</accession>
<organism evidence="2 3">
    <name type="scientific">Candidatus Thiomargarita nelsonii</name>
    <dbReference type="NCBI Taxonomy" id="1003181"/>
    <lineage>
        <taxon>Bacteria</taxon>
        <taxon>Pseudomonadati</taxon>
        <taxon>Pseudomonadota</taxon>
        <taxon>Gammaproteobacteria</taxon>
        <taxon>Thiotrichales</taxon>
        <taxon>Thiotrichaceae</taxon>
        <taxon>Thiomargarita</taxon>
    </lineage>
</organism>
<name>A0A0A6PC54_9GAMM</name>
<dbReference type="CDD" id="cd05399">
    <property type="entry name" value="NT_Rel-Spo_like"/>
    <property type="match status" value="1"/>
</dbReference>
<protein>
    <recommendedName>
        <fullName evidence="1">RelA/SpoT domain-containing protein</fullName>
    </recommendedName>
</protein>
<evidence type="ECO:0000313" key="2">
    <source>
        <dbReference type="EMBL" id="KHD07834.1"/>
    </source>
</evidence>
<dbReference type="Proteomes" id="UP000030428">
    <property type="component" value="Unassembled WGS sequence"/>
</dbReference>
<feature type="domain" description="RelA/SpoT" evidence="1">
    <location>
        <begin position="62"/>
        <end position="205"/>
    </location>
</feature>
<gene>
    <name evidence="2" type="ORF">PN36_30615</name>
</gene>
<proteinExistence type="predicted"/>
<keyword evidence="3" id="KW-1185">Reference proteome</keyword>
<evidence type="ECO:0000259" key="1">
    <source>
        <dbReference type="SMART" id="SM00954"/>
    </source>
</evidence>
<dbReference type="InterPro" id="IPR043519">
    <property type="entry name" value="NT_sf"/>
</dbReference>